<organism evidence="3 4">
    <name type="scientific">Streptomyces pseudovenezuelae</name>
    <dbReference type="NCBI Taxonomy" id="67350"/>
    <lineage>
        <taxon>Bacteria</taxon>
        <taxon>Bacillati</taxon>
        <taxon>Actinomycetota</taxon>
        <taxon>Actinomycetes</taxon>
        <taxon>Kitasatosporales</taxon>
        <taxon>Streptomycetaceae</taxon>
        <taxon>Streptomyces</taxon>
        <taxon>Streptomyces aurantiacus group</taxon>
    </lineage>
</organism>
<reference evidence="3 4" key="1">
    <citation type="submission" date="2015-10" db="EMBL/GenBank/DDBJ databases">
        <title>Draft genome sequence of Streptomyces pseudovenezuelae DSM 40212, type strain for the species Streptomyces pseudovenezuelae.</title>
        <authorList>
            <person name="Ruckert C."/>
            <person name="Winkler A."/>
            <person name="Kalinowski J."/>
            <person name="Kampfer P."/>
            <person name="Glaeser S."/>
        </authorList>
    </citation>
    <scope>NUCLEOTIDE SEQUENCE [LARGE SCALE GENOMIC DNA]</scope>
    <source>
        <strain evidence="3 4">DSM 40212</strain>
    </source>
</reference>
<proteinExistence type="inferred from homology"/>
<dbReference type="PANTHER" id="PTHR46268:SF6">
    <property type="entry name" value="UNIVERSAL STRESS PROTEIN UP12"/>
    <property type="match status" value="1"/>
</dbReference>
<dbReference type="AlphaFoldDB" id="A0A101N0C3"/>
<evidence type="ECO:0000313" key="3">
    <source>
        <dbReference type="EMBL" id="KUM84259.1"/>
    </source>
</evidence>
<dbReference type="Pfam" id="PF00582">
    <property type="entry name" value="Usp"/>
    <property type="match status" value="2"/>
</dbReference>
<name>A0A101N0C3_9ACTN</name>
<dbReference type="Proteomes" id="UP000053039">
    <property type="component" value="Unassembled WGS sequence"/>
</dbReference>
<feature type="domain" description="UspA" evidence="2">
    <location>
        <begin position="165"/>
        <end position="302"/>
    </location>
</feature>
<dbReference type="InterPro" id="IPR006015">
    <property type="entry name" value="Universal_stress_UspA"/>
</dbReference>
<dbReference type="SUPFAM" id="SSF52402">
    <property type="entry name" value="Adenine nucleotide alpha hydrolases-like"/>
    <property type="match status" value="2"/>
</dbReference>
<dbReference type="Gene3D" id="3.40.50.620">
    <property type="entry name" value="HUPs"/>
    <property type="match status" value="2"/>
</dbReference>
<evidence type="ECO:0000259" key="2">
    <source>
        <dbReference type="Pfam" id="PF00582"/>
    </source>
</evidence>
<comment type="caution">
    <text evidence="3">The sequence shown here is derived from an EMBL/GenBank/DDBJ whole genome shotgun (WGS) entry which is preliminary data.</text>
</comment>
<dbReference type="InterPro" id="IPR006016">
    <property type="entry name" value="UspA"/>
</dbReference>
<feature type="domain" description="UspA" evidence="2">
    <location>
        <begin position="3"/>
        <end position="141"/>
    </location>
</feature>
<dbReference type="PANTHER" id="PTHR46268">
    <property type="entry name" value="STRESS RESPONSE PROTEIN NHAX"/>
    <property type="match status" value="1"/>
</dbReference>
<accession>A0A101N0C3</accession>
<evidence type="ECO:0000256" key="1">
    <source>
        <dbReference type="ARBA" id="ARBA00008791"/>
    </source>
</evidence>
<sequence>MSTLTVGLDGSPQSLAAADWAAREAEQREASLRLVHAWEPQPGTWAPLVGAFTPVAVDAQREWADYMLREARSRLAESHPALTITTLQVAGPPAAVLLSAAADDDLLVLGSRGLSGVAGFLVGSVAHAAVAGSERPVVLVRAGADTADEHLPDATGAASTGTPSRDVVLGLDPENPGEAVLGFAFEAAQRRAADLRVVHGWTPPSPHGYGAAFDAGPDAEPSERVRDRLAEVLRPWKDKFPGVRVREQAVVGSAGRHLVHASRDAALVVVGRRNRRSHLGGHVGPVTHAVLQHAATPVAVVPHD</sequence>
<evidence type="ECO:0000313" key="4">
    <source>
        <dbReference type="Proteomes" id="UP000053039"/>
    </source>
</evidence>
<dbReference type="OrthoDB" id="4867015at2"/>
<dbReference type="PRINTS" id="PR01438">
    <property type="entry name" value="UNVRSLSTRESS"/>
</dbReference>
<dbReference type="EMBL" id="LMWM01000036">
    <property type="protein sequence ID" value="KUM84259.1"/>
    <property type="molecule type" value="Genomic_DNA"/>
</dbReference>
<protein>
    <submittedName>
        <fullName evidence="3">Stress-inducible protein</fullName>
    </submittedName>
</protein>
<comment type="similarity">
    <text evidence="1">Belongs to the universal stress protein A family.</text>
</comment>
<dbReference type="InterPro" id="IPR014729">
    <property type="entry name" value="Rossmann-like_a/b/a_fold"/>
</dbReference>
<gene>
    <name evidence="3" type="ORF">AQI94_32165</name>
</gene>
<dbReference type="RefSeq" id="WP_062230066.1">
    <property type="nucleotide sequence ID" value="NZ_JBEYZI010000092.1"/>
</dbReference>